<dbReference type="InterPro" id="IPR010911">
    <property type="entry name" value="Rab_BD"/>
</dbReference>
<evidence type="ECO:0000313" key="3">
    <source>
        <dbReference type="EMBL" id="KAJ8288492.1"/>
    </source>
</evidence>
<dbReference type="InterPro" id="IPR013083">
    <property type="entry name" value="Znf_RING/FYVE/PHD"/>
</dbReference>
<dbReference type="PANTHER" id="PTHR12157">
    <property type="entry name" value="REGULATING SYNAPTIC MEMBRANE EXOCYTOSIS PROTEIN"/>
    <property type="match status" value="1"/>
</dbReference>
<reference evidence="3" key="1">
    <citation type="journal article" date="2023" name="Science">
        <title>Genome structures resolve the early diversification of teleost fishes.</title>
        <authorList>
            <person name="Parey E."/>
            <person name="Louis A."/>
            <person name="Montfort J."/>
            <person name="Bouchez O."/>
            <person name="Roques C."/>
            <person name="Iampietro C."/>
            <person name="Lluch J."/>
            <person name="Castinel A."/>
            <person name="Donnadieu C."/>
            <person name="Desvignes T."/>
            <person name="Floi Bucao C."/>
            <person name="Jouanno E."/>
            <person name="Wen M."/>
            <person name="Mejri S."/>
            <person name="Dirks R."/>
            <person name="Jansen H."/>
            <person name="Henkel C."/>
            <person name="Chen W.J."/>
            <person name="Zahm M."/>
            <person name="Cabau C."/>
            <person name="Klopp C."/>
            <person name="Thompson A.W."/>
            <person name="Robinson-Rechavi M."/>
            <person name="Braasch I."/>
            <person name="Lecointre G."/>
            <person name="Bobe J."/>
            <person name="Postlethwait J.H."/>
            <person name="Berthelot C."/>
            <person name="Roest Crollius H."/>
            <person name="Guiguen Y."/>
        </authorList>
    </citation>
    <scope>NUCLEOTIDE SEQUENCE</scope>
    <source>
        <strain evidence="3">Concon-B</strain>
    </source>
</reference>
<dbReference type="PANTHER" id="PTHR12157:SF21">
    <property type="entry name" value="RAB3 INTERACTING MOLECULE, ISOFORM F"/>
    <property type="match status" value="1"/>
</dbReference>
<evidence type="ECO:0000256" key="1">
    <source>
        <dbReference type="SAM" id="MobiDB-lite"/>
    </source>
</evidence>
<dbReference type="GO" id="GO:0042734">
    <property type="term" value="C:presynaptic membrane"/>
    <property type="evidence" value="ECO:0007669"/>
    <property type="project" value="TreeGrafter"/>
</dbReference>
<dbReference type="EMBL" id="JAFJMO010000001">
    <property type="protein sequence ID" value="KAJ8288492.1"/>
    <property type="molecule type" value="Genomic_DNA"/>
</dbReference>
<protein>
    <recommendedName>
        <fullName evidence="2">RabBD domain-containing protein</fullName>
    </recommendedName>
</protein>
<feature type="domain" description="RabBD" evidence="2">
    <location>
        <begin position="23"/>
        <end position="83"/>
    </location>
</feature>
<dbReference type="Gene3D" id="3.30.40.10">
    <property type="entry name" value="Zinc/RING finger domain, C3HC4 (zinc finger)"/>
    <property type="match status" value="1"/>
</dbReference>
<dbReference type="GO" id="GO:0042391">
    <property type="term" value="P:regulation of membrane potential"/>
    <property type="evidence" value="ECO:0007669"/>
    <property type="project" value="TreeGrafter"/>
</dbReference>
<dbReference type="PROSITE" id="PS50916">
    <property type="entry name" value="RABBD"/>
    <property type="match status" value="1"/>
</dbReference>
<dbReference type="GO" id="GO:0031267">
    <property type="term" value="F:small GTPase binding"/>
    <property type="evidence" value="ECO:0007669"/>
    <property type="project" value="InterPro"/>
</dbReference>
<dbReference type="AlphaFoldDB" id="A0A9Q1I7B0"/>
<dbReference type="Proteomes" id="UP001152803">
    <property type="component" value="Unassembled WGS sequence"/>
</dbReference>
<name>A0A9Q1I7B0_CONCO</name>
<sequence length="88" mass="9611">MSAPHGPRGGPAAPPADALLPEVPDLSHLTEEEKKIILGVMDRQKKEVEKEQSMLKHPTEGDARRVLQTATKTTAKMQWTGEALSSRV</sequence>
<dbReference type="GO" id="GO:0048167">
    <property type="term" value="P:regulation of synaptic plasticity"/>
    <property type="evidence" value="ECO:0007669"/>
    <property type="project" value="TreeGrafter"/>
</dbReference>
<dbReference type="GO" id="GO:0044325">
    <property type="term" value="F:transmembrane transporter binding"/>
    <property type="evidence" value="ECO:0007669"/>
    <property type="project" value="TreeGrafter"/>
</dbReference>
<keyword evidence="4" id="KW-1185">Reference proteome</keyword>
<dbReference type="GO" id="GO:0048791">
    <property type="term" value="P:calcium ion-regulated exocytosis of neurotransmitter"/>
    <property type="evidence" value="ECO:0007669"/>
    <property type="project" value="TreeGrafter"/>
</dbReference>
<comment type="caution">
    <text evidence="3">The sequence shown here is derived from an EMBL/GenBank/DDBJ whole genome shotgun (WGS) entry which is preliminary data.</text>
</comment>
<dbReference type="OrthoDB" id="420032at2759"/>
<accession>A0A9Q1I7B0</accession>
<evidence type="ECO:0000313" key="4">
    <source>
        <dbReference type="Proteomes" id="UP001152803"/>
    </source>
</evidence>
<dbReference type="GO" id="GO:0006886">
    <property type="term" value="P:intracellular protein transport"/>
    <property type="evidence" value="ECO:0007669"/>
    <property type="project" value="InterPro"/>
</dbReference>
<dbReference type="GO" id="GO:2000300">
    <property type="term" value="P:regulation of synaptic vesicle exocytosis"/>
    <property type="evidence" value="ECO:0007669"/>
    <property type="project" value="TreeGrafter"/>
</dbReference>
<gene>
    <name evidence="3" type="ORF">COCON_G00011510</name>
</gene>
<feature type="region of interest" description="Disordered" evidence="1">
    <location>
        <begin position="1"/>
        <end position="27"/>
    </location>
</feature>
<dbReference type="GO" id="GO:0050806">
    <property type="term" value="P:positive regulation of synaptic transmission"/>
    <property type="evidence" value="ECO:0007669"/>
    <property type="project" value="TreeGrafter"/>
</dbReference>
<evidence type="ECO:0000259" key="2">
    <source>
        <dbReference type="PROSITE" id="PS50916"/>
    </source>
</evidence>
<proteinExistence type="predicted"/>
<dbReference type="GO" id="GO:0048788">
    <property type="term" value="C:cytoskeleton of presynaptic active zone"/>
    <property type="evidence" value="ECO:0007669"/>
    <property type="project" value="TreeGrafter"/>
</dbReference>
<organism evidence="3 4">
    <name type="scientific">Conger conger</name>
    <name type="common">Conger eel</name>
    <name type="synonym">Muraena conger</name>
    <dbReference type="NCBI Taxonomy" id="82655"/>
    <lineage>
        <taxon>Eukaryota</taxon>
        <taxon>Metazoa</taxon>
        <taxon>Chordata</taxon>
        <taxon>Craniata</taxon>
        <taxon>Vertebrata</taxon>
        <taxon>Euteleostomi</taxon>
        <taxon>Actinopterygii</taxon>
        <taxon>Neopterygii</taxon>
        <taxon>Teleostei</taxon>
        <taxon>Anguilliformes</taxon>
        <taxon>Congridae</taxon>
        <taxon>Conger</taxon>
    </lineage>
</organism>
<dbReference type="InterPro" id="IPR039032">
    <property type="entry name" value="Rim-like"/>
</dbReference>